<organism evidence="1 2">
    <name type="scientific">candidate division WOR-3 bacterium JGI_Cruoil_03_44_89</name>
    <dbReference type="NCBI Taxonomy" id="1973748"/>
    <lineage>
        <taxon>Bacteria</taxon>
        <taxon>Bacteria division WOR-3</taxon>
    </lineage>
</organism>
<dbReference type="EMBL" id="NOZQ01000151">
    <property type="protein sequence ID" value="OYD14956.1"/>
    <property type="molecule type" value="Genomic_DNA"/>
</dbReference>
<proteinExistence type="predicted"/>
<reference evidence="1 2" key="1">
    <citation type="submission" date="2017-07" db="EMBL/GenBank/DDBJ databases">
        <title>Recovery of genomes from metagenomes via a dereplication, aggregation, and scoring strategy.</title>
        <authorList>
            <person name="Sieber C.M."/>
            <person name="Probst A.J."/>
            <person name="Sharrar A."/>
            <person name="Thomas B.C."/>
            <person name="Hess M."/>
            <person name="Tringe S.G."/>
            <person name="Banfield J.F."/>
        </authorList>
    </citation>
    <scope>NUCLEOTIDE SEQUENCE [LARGE SCALE GENOMIC DNA]</scope>
    <source>
        <strain evidence="1">JGI_Cruoil_03_44_89</strain>
    </source>
</reference>
<sequence>MRVSRIYKIFKDSRVFTIDDVRKEMSDLPSKAIRRNIETGITSETIGKVKRGLYYIIPPGTKKEEYKVDPCLVASRIRPDGVLCYSTAFSVHGRMHSLSNVMYVSSKSRFSSFIYQGISYKSVMLPELDFSVKKISYKGTSLRATTLERTIFDGLRRLKYMGGLEEFFHTLEAIPYLNREILEACIERFQSPSLQGKVGFFLELFQEQWGIPEEVIRKLMRRVPQQPEYLTSRKSRGVLIKKWNLIVPPSLKGVLKSGK</sequence>
<name>A0A235BRY3_UNCW3</name>
<evidence type="ECO:0000313" key="2">
    <source>
        <dbReference type="Proteomes" id="UP000215215"/>
    </source>
</evidence>
<comment type="caution">
    <text evidence="1">The sequence shown here is derived from an EMBL/GenBank/DDBJ whole genome shotgun (WGS) entry which is preliminary data.</text>
</comment>
<dbReference type="AlphaFoldDB" id="A0A235BRY3"/>
<gene>
    <name evidence="1" type="ORF">CH333_06925</name>
</gene>
<accession>A0A235BRY3</accession>
<dbReference type="Proteomes" id="UP000215215">
    <property type="component" value="Unassembled WGS sequence"/>
</dbReference>
<evidence type="ECO:0000313" key="1">
    <source>
        <dbReference type="EMBL" id="OYD14956.1"/>
    </source>
</evidence>
<protein>
    <recommendedName>
        <fullName evidence="3">AbiEi antitoxin C-terminal domain-containing protein</fullName>
    </recommendedName>
</protein>
<evidence type="ECO:0008006" key="3">
    <source>
        <dbReference type="Google" id="ProtNLM"/>
    </source>
</evidence>